<sequence>MPGFGVENKHSLKKHIEDCEKQKMGPKKYGEKILREFKHEMNEIYKR</sequence>
<reference evidence="1" key="1">
    <citation type="submission" date="2020-10" db="EMBL/GenBank/DDBJ databases">
        <title>Dehalococcoides mccartyi of a TCE/Cr reducing biochatode.</title>
        <authorList>
            <person name="Matturro B."/>
        </authorList>
    </citation>
    <scope>NUCLEOTIDE SEQUENCE</scope>
    <source>
        <strain evidence="1">Bin2</strain>
    </source>
</reference>
<name>A0A843AL94_METFO</name>
<organism evidence="1 2">
    <name type="scientific">Methanobacterium formicicum</name>
    <dbReference type="NCBI Taxonomy" id="2162"/>
    <lineage>
        <taxon>Archaea</taxon>
        <taxon>Methanobacteriati</taxon>
        <taxon>Methanobacteriota</taxon>
        <taxon>Methanomada group</taxon>
        <taxon>Methanobacteria</taxon>
        <taxon>Methanobacteriales</taxon>
        <taxon>Methanobacteriaceae</taxon>
        <taxon>Methanobacterium</taxon>
    </lineage>
</organism>
<dbReference type="EMBL" id="JADIIL010000014">
    <property type="protein sequence ID" value="MBF4474576.1"/>
    <property type="molecule type" value="Genomic_DNA"/>
</dbReference>
<comment type="caution">
    <text evidence="1">The sequence shown here is derived from an EMBL/GenBank/DDBJ whole genome shotgun (WGS) entry which is preliminary data.</text>
</comment>
<accession>A0A843AL94</accession>
<dbReference type="RefSeq" id="WP_276698620.1">
    <property type="nucleotide sequence ID" value="NZ_JADIIL010000014.1"/>
</dbReference>
<evidence type="ECO:0000313" key="1">
    <source>
        <dbReference type="EMBL" id="MBF4474576.1"/>
    </source>
</evidence>
<proteinExistence type="predicted"/>
<evidence type="ECO:0000313" key="2">
    <source>
        <dbReference type="Proteomes" id="UP000606900"/>
    </source>
</evidence>
<dbReference type="Proteomes" id="UP000606900">
    <property type="component" value="Unassembled WGS sequence"/>
</dbReference>
<gene>
    <name evidence="1" type="ORF">ISP06_03765</name>
</gene>
<protein>
    <submittedName>
        <fullName evidence="1">Uncharacterized protein</fullName>
    </submittedName>
</protein>
<dbReference type="AlphaFoldDB" id="A0A843AL94"/>